<comment type="caution">
    <text evidence="2">The sequence shown here is derived from an EMBL/GenBank/DDBJ whole genome shotgun (WGS) entry which is preliminary data.</text>
</comment>
<dbReference type="Proteomes" id="UP000759537">
    <property type="component" value="Unassembled WGS sequence"/>
</dbReference>
<evidence type="ECO:0000256" key="1">
    <source>
        <dbReference type="SAM" id="MobiDB-lite"/>
    </source>
</evidence>
<gene>
    <name evidence="2" type="ORF">DFH94DRAFT_841718</name>
</gene>
<evidence type="ECO:0000313" key="3">
    <source>
        <dbReference type="Proteomes" id="UP000759537"/>
    </source>
</evidence>
<feature type="region of interest" description="Disordered" evidence="1">
    <location>
        <begin position="1"/>
        <end position="52"/>
    </location>
</feature>
<reference evidence="2" key="2">
    <citation type="journal article" date="2020" name="Nat. Commun.">
        <title>Large-scale genome sequencing of mycorrhizal fungi provides insights into the early evolution of symbiotic traits.</title>
        <authorList>
            <person name="Miyauchi S."/>
            <person name="Kiss E."/>
            <person name="Kuo A."/>
            <person name="Drula E."/>
            <person name="Kohler A."/>
            <person name="Sanchez-Garcia M."/>
            <person name="Morin E."/>
            <person name="Andreopoulos B."/>
            <person name="Barry K.W."/>
            <person name="Bonito G."/>
            <person name="Buee M."/>
            <person name="Carver A."/>
            <person name="Chen C."/>
            <person name="Cichocki N."/>
            <person name="Clum A."/>
            <person name="Culley D."/>
            <person name="Crous P.W."/>
            <person name="Fauchery L."/>
            <person name="Girlanda M."/>
            <person name="Hayes R.D."/>
            <person name="Keri Z."/>
            <person name="LaButti K."/>
            <person name="Lipzen A."/>
            <person name="Lombard V."/>
            <person name="Magnuson J."/>
            <person name="Maillard F."/>
            <person name="Murat C."/>
            <person name="Nolan M."/>
            <person name="Ohm R.A."/>
            <person name="Pangilinan J."/>
            <person name="Pereira M.F."/>
            <person name="Perotto S."/>
            <person name="Peter M."/>
            <person name="Pfister S."/>
            <person name="Riley R."/>
            <person name="Sitrit Y."/>
            <person name="Stielow J.B."/>
            <person name="Szollosi G."/>
            <person name="Zifcakova L."/>
            <person name="Stursova M."/>
            <person name="Spatafora J.W."/>
            <person name="Tedersoo L."/>
            <person name="Vaario L.M."/>
            <person name="Yamada A."/>
            <person name="Yan M."/>
            <person name="Wang P."/>
            <person name="Xu J."/>
            <person name="Bruns T."/>
            <person name="Baldrian P."/>
            <person name="Vilgalys R."/>
            <person name="Dunand C."/>
            <person name="Henrissat B."/>
            <person name="Grigoriev I.V."/>
            <person name="Hibbett D."/>
            <person name="Nagy L.G."/>
            <person name="Martin F.M."/>
        </authorList>
    </citation>
    <scope>NUCLEOTIDE SEQUENCE</scope>
    <source>
        <strain evidence="2">Prilba</strain>
    </source>
</reference>
<name>A0A9P5N6C2_9AGAM</name>
<protein>
    <submittedName>
        <fullName evidence="2">Uncharacterized protein</fullName>
    </submittedName>
</protein>
<accession>A0A9P5N6C2</accession>
<proteinExistence type="predicted"/>
<keyword evidence="3" id="KW-1185">Reference proteome</keyword>
<evidence type="ECO:0000313" key="2">
    <source>
        <dbReference type="EMBL" id="KAF8487382.1"/>
    </source>
</evidence>
<organism evidence="2 3">
    <name type="scientific">Russula ochroleuca</name>
    <dbReference type="NCBI Taxonomy" id="152965"/>
    <lineage>
        <taxon>Eukaryota</taxon>
        <taxon>Fungi</taxon>
        <taxon>Dikarya</taxon>
        <taxon>Basidiomycota</taxon>
        <taxon>Agaricomycotina</taxon>
        <taxon>Agaricomycetes</taxon>
        <taxon>Russulales</taxon>
        <taxon>Russulaceae</taxon>
        <taxon>Russula</taxon>
    </lineage>
</organism>
<reference evidence="2" key="1">
    <citation type="submission" date="2019-10" db="EMBL/GenBank/DDBJ databases">
        <authorList>
            <consortium name="DOE Joint Genome Institute"/>
            <person name="Kuo A."/>
            <person name="Miyauchi S."/>
            <person name="Kiss E."/>
            <person name="Drula E."/>
            <person name="Kohler A."/>
            <person name="Sanchez-Garcia M."/>
            <person name="Andreopoulos B."/>
            <person name="Barry K.W."/>
            <person name="Bonito G."/>
            <person name="Buee M."/>
            <person name="Carver A."/>
            <person name="Chen C."/>
            <person name="Cichocki N."/>
            <person name="Clum A."/>
            <person name="Culley D."/>
            <person name="Crous P.W."/>
            <person name="Fauchery L."/>
            <person name="Girlanda M."/>
            <person name="Hayes R."/>
            <person name="Keri Z."/>
            <person name="LaButti K."/>
            <person name="Lipzen A."/>
            <person name="Lombard V."/>
            <person name="Magnuson J."/>
            <person name="Maillard F."/>
            <person name="Morin E."/>
            <person name="Murat C."/>
            <person name="Nolan M."/>
            <person name="Ohm R."/>
            <person name="Pangilinan J."/>
            <person name="Pereira M."/>
            <person name="Perotto S."/>
            <person name="Peter M."/>
            <person name="Riley R."/>
            <person name="Sitrit Y."/>
            <person name="Stielow B."/>
            <person name="Szollosi G."/>
            <person name="Zifcakova L."/>
            <person name="Stursova M."/>
            <person name="Spatafora J.W."/>
            <person name="Tedersoo L."/>
            <person name="Vaario L.-M."/>
            <person name="Yamada A."/>
            <person name="Yan M."/>
            <person name="Wang P."/>
            <person name="Xu J."/>
            <person name="Bruns T."/>
            <person name="Baldrian P."/>
            <person name="Vilgalys R."/>
            <person name="Henrissat B."/>
            <person name="Grigoriev I.V."/>
            <person name="Hibbett D."/>
            <person name="Nagy L.G."/>
            <person name="Martin F.M."/>
        </authorList>
    </citation>
    <scope>NUCLEOTIDE SEQUENCE</scope>
    <source>
        <strain evidence="2">Prilba</strain>
    </source>
</reference>
<sequence length="326" mass="35585">MAREESQQGQDSQPAIGMNGLPKSHQPGDASESRYNGEATASQMRDRLATPHRPGDFLTMLIPMGRLPPWLATQTRDGLATPHHPGDLRKADANREAVALAWLPNEGLSCKSMTAMVTPLQALVAHRTVLGATWYLPGQCLGIRSKQREGLRIPDKSTLQWKNLPTPSRGCPPSNQGNVFGCNSWWPATGTPSTVKHAKTQQVRHMGSCQAAQLGVTCGNVAAGVSSVGQERTDALLTRSQLGMTSRALTMLTAFEDARWRATDVAIQTVLFLRLIHPLFLMFCWNSGMRAYNPISSSCKTMMLINTSAPSRTGRAENERLGERRA</sequence>
<dbReference type="AlphaFoldDB" id="A0A9P5N6C2"/>
<dbReference type="EMBL" id="WHVB01000001">
    <property type="protein sequence ID" value="KAF8487382.1"/>
    <property type="molecule type" value="Genomic_DNA"/>
</dbReference>